<keyword evidence="4" id="KW-0812">Transmembrane</keyword>
<keyword evidence="4" id="KW-0472">Membrane</keyword>
<keyword evidence="2" id="KW-0175">Coiled coil</keyword>
<feature type="compositionally biased region" description="Low complexity" evidence="3">
    <location>
        <begin position="25"/>
        <end position="84"/>
    </location>
</feature>
<evidence type="ECO:0000256" key="3">
    <source>
        <dbReference type="SAM" id="MobiDB-lite"/>
    </source>
</evidence>
<proteinExistence type="inferred from homology"/>
<comment type="similarity">
    <text evidence="1">Belongs to the UPF0749 family.</text>
</comment>
<comment type="caution">
    <text evidence="5">The sequence shown here is derived from an EMBL/GenBank/DDBJ whole genome shotgun (WGS) entry which is preliminary data.</text>
</comment>
<evidence type="ECO:0000313" key="5">
    <source>
        <dbReference type="EMBL" id="PRY21662.1"/>
    </source>
</evidence>
<feature type="compositionally biased region" description="Low complexity" evidence="3">
    <location>
        <begin position="115"/>
        <end position="144"/>
    </location>
</feature>
<dbReference type="PANTHER" id="PTHR37313">
    <property type="entry name" value="UPF0749 PROTEIN RV1825"/>
    <property type="match status" value="1"/>
</dbReference>
<dbReference type="AlphaFoldDB" id="A0A2T0RKK5"/>
<gene>
    <name evidence="5" type="ORF">CLV70_11983</name>
</gene>
<organism evidence="5 6">
    <name type="scientific">Pseudosporangium ferrugineum</name>
    <dbReference type="NCBI Taxonomy" id="439699"/>
    <lineage>
        <taxon>Bacteria</taxon>
        <taxon>Bacillati</taxon>
        <taxon>Actinomycetota</taxon>
        <taxon>Actinomycetes</taxon>
        <taxon>Micromonosporales</taxon>
        <taxon>Micromonosporaceae</taxon>
        <taxon>Pseudosporangium</taxon>
    </lineage>
</organism>
<feature type="coiled-coil region" evidence="2">
    <location>
        <begin position="207"/>
        <end position="237"/>
    </location>
</feature>
<keyword evidence="4" id="KW-1133">Transmembrane helix</keyword>
<dbReference type="RefSeq" id="WP_245908563.1">
    <property type="nucleotide sequence ID" value="NZ_PVZG01000019.1"/>
</dbReference>
<dbReference type="Proteomes" id="UP000239209">
    <property type="component" value="Unassembled WGS sequence"/>
</dbReference>
<keyword evidence="6" id="KW-1185">Reference proteome</keyword>
<evidence type="ECO:0000256" key="4">
    <source>
        <dbReference type="SAM" id="Phobius"/>
    </source>
</evidence>
<dbReference type="GO" id="GO:0005886">
    <property type="term" value="C:plasma membrane"/>
    <property type="evidence" value="ECO:0007669"/>
    <property type="project" value="TreeGrafter"/>
</dbReference>
<reference evidence="5 6" key="1">
    <citation type="submission" date="2018-03" db="EMBL/GenBank/DDBJ databases">
        <title>Genomic Encyclopedia of Archaeal and Bacterial Type Strains, Phase II (KMG-II): from individual species to whole genera.</title>
        <authorList>
            <person name="Goeker M."/>
        </authorList>
    </citation>
    <scope>NUCLEOTIDE SEQUENCE [LARGE SCALE GENOMIC DNA]</scope>
    <source>
        <strain evidence="5 6">DSM 45348</strain>
    </source>
</reference>
<dbReference type="EMBL" id="PVZG01000019">
    <property type="protein sequence ID" value="PRY21662.1"/>
    <property type="molecule type" value="Genomic_DNA"/>
</dbReference>
<sequence>MSDDKDPRTPPDTFDFMAVPERPAPADAPASEPPADALSSGPSADDLGSGPSGDDLASGPFGDDPGSGPFGDDLASGSSAAGSAPPEDDEPTVRVPVEAVLADVGDRETVKLRRPPAAGPAAEDAAPTAAASDPAPAAAESAGDPPAPASSGGGEPADGVPEKASAPWRRMSSAGALIWVLLALFGFTLVVQLRSNDADSGLASARQEDLVRILSDLEARDQRLQQEINTLEESQRQLTSGVAGRQAALAEADKRAGELGLLSGTLPAKGPGLKITIDPRGQLIKASQLLNAVQELRGAGGEVMELVGNNGVSVRIVASSYFVDADGGEIVVDGKQLSGPYTLWVIGVPATMQTALQIPGGVVASVSQAGGNVTMEQRTAVDVAAVRQPASLQYARPVS</sequence>
<feature type="transmembrane region" description="Helical" evidence="4">
    <location>
        <begin position="173"/>
        <end position="193"/>
    </location>
</feature>
<evidence type="ECO:0000256" key="1">
    <source>
        <dbReference type="ARBA" id="ARBA00009108"/>
    </source>
</evidence>
<name>A0A2T0RKK5_9ACTN</name>
<protein>
    <submittedName>
        <fullName evidence="5">Uncharacterized protein YlxW (UPF0749 family)</fullName>
    </submittedName>
</protein>
<dbReference type="PANTHER" id="PTHR37313:SF2">
    <property type="entry name" value="UPF0749 PROTEIN YLXX"/>
    <property type="match status" value="1"/>
</dbReference>
<evidence type="ECO:0000313" key="6">
    <source>
        <dbReference type="Proteomes" id="UP000239209"/>
    </source>
</evidence>
<accession>A0A2T0RKK5</accession>
<dbReference type="Gene3D" id="3.30.70.1880">
    <property type="entry name" value="Protein of unknown function DUF881"/>
    <property type="match status" value="1"/>
</dbReference>
<feature type="region of interest" description="Disordered" evidence="3">
    <location>
        <begin position="1"/>
        <end position="166"/>
    </location>
</feature>
<evidence type="ECO:0000256" key="2">
    <source>
        <dbReference type="SAM" id="Coils"/>
    </source>
</evidence>
<dbReference type="Pfam" id="PF05949">
    <property type="entry name" value="DUF881"/>
    <property type="match status" value="1"/>
</dbReference>
<dbReference type="InterPro" id="IPR010273">
    <property type="entry name" value="DUF881"/>
</dbReference>